<evidence type="ECO:0000256" key="4">
    <source>
        <dbReference type="ARBA" id="ARBA00022840"/>
    </source>
</evidence>
<dbReference type="InterPro" id="IPR003439">
    <property type="entry name" value="ABC_transporter-like_ATP-bd"/>
</dbReference>
<keyword evidence="4" id="KW-0067">ATP-binding</keyword>
<keyword evidence="1" id="KW-0813">Transport</keyword>
<proteinExistence type="inferred from homology"/>
<dbReference type="STRING" id="1774968.AUC68_15230"/>
<evidence type="ECO:0000256" key="3">
    <source>
        <dbReference type="ARBA" id="ARBA00022741"/>
    </source>
</evidence>
<dbReference type="GO" id="GO:0005524">
    <property type="term" value="F:ATP binding"/>
    <property type="evidence" value="ECO:0007669"/>
    <property type="project" value="UniProtKB-KW"/>
</dbReference>
<dbReference type="GO" id="GO:0005886">
    <property type="term" value="C:plasma membrane"/>
    <property type="evidence" value="ECO:0007669"/>
    <property type="project" value="TreeGrafter"/>
</dbReference>
<dbReference type="InterPro" id="IPR027417">
    <property type="entry name" value="P-loop_NTPase"/>
</dbReference>
<dbReference type="GO" id="GO:0022857">
    <property type="term" value="F:transmembrane transporter activity"/>
    <property type="evidence" value="ECO:0007669"/>
    <property type="project" value="TreeGrafter"/>
</dbReference>
<keyword evidence="5" id="KW-1278">Translocase</keyword>
<dbReference type="Gene3D" id="3.40.50.300">
    <property type="entry name" value="P-loop containing nucleotide triphosphate hydrolases"/>
    <property type="match status" value="1"/>
</dbReference>
<comment type="caution">
    <text evidence="8">The sequence shown here is derived from an EMBL/GenBank/DDBJ whole genome shotgun (WGS) entry which is preliminary data.</text>
</comment>
<dbReference type="PROSITE" id="PS00211">
    <property type="entry name" value="ABC_TRANSPORTER_1"/>
    <property type="match status" value="1"/>
</dbReference>
<keyword evidence="2" id="KW-0472">Membrane</keyword>
<keyword evidence="3" id="KW-0547">Nucleotide-binding</keyword>
<dbReference type="Pfam" id="PF00005">
    <property type="entry name" value="ABC_tran"/>
    <property type="match status" value="1"/>
</dbReference>
<evidence type="ECO:0000313" key="9">
    <source>
        <dbReference type="Proteomes" id="UP000094501"/>
    </source>
</evidence>
<dbReference type="FunFam" id="3.40.50.300:FF:000032">
    <property type="entry name" value="Export ABC transporter ATP-binding protein"/>
    <property type="match status" value="1"/>
</dbReference>
<dbReference type="EMBL" id="LPWG01000005">
    <property type="protein sequence ID" value="ODS00585.1"/>
    <property type="molecule type" value="Genomic_DNA"/>
</dbReference>
<dbReference type="OrthoDB" id="9786950at2"/>
<dbReference type="CDD" id="cd03255">
    <property type="entry name" value="ABC_MJ0796_LolCDE_FtsE"/>
    <property type="match status" value="1"/>
</dbReference>
<dbReference type="InterPro" id="IPR003593">
    <property type="entry name" value="AAA+_ATPase"/>
</dbReference>
<dbReference type="GO" id="GO:0098796">
    <property type="term" value="C:membrane protein complex"/>
    <property type="evidence" value="ECO:0007669"/>
    <property type="project" value="UniProtKB-ARBA"/>
</dbReference>
<dbReference type="GO" id="GO:0016887">
    <property type="term" value="F:ATP hydrolysis activity"/>
    <property type="evidence" value="ECO:0007669"/>
    <property type="project" value="InterPro"/>
</dbReference>
<dbReference type="InterPro" id="IPR017911">
    <property type="entry name" value="MacB-like_ATP-bd"/>
</dbReference>
<evidence type="ECO:0000256" key="1">
    <source>
        <dbReference type="ARBA" id="ARBA00022448"/>
    </source>
</evidence>
<name>A0A1E3W444_9HYPH</name>
<reference evidence="8 9" key="1">
    <citation type="journal article" date="2016" name="Environ. Microbiol.">
        <title>New Methyloceanibacter diversity from North Sea sediments includes methanotroph containing solely the soluble methane monooxygenase.</title>
        <authorList>
            <person name="Vekeman B."/>
            <person name="Kerckhof F.M."/>
            <person name="Cremers G."/>
            <person name="de Vos P."/>
            <person name="Vandamme P."/>
            <person name="Boon N."/>
            <person name="Op den Camp H.J."/>
            <person name="Heylen K."/>
        </authorList>
    </citation>
    <scope>NUCLEOTIDE SEQUENCE [LARGE SCALE GENOMIC DNA]</scope>
    <source>
        <strain evidence="8 9">R-67174</strain>
    </source>
</reference>
<dbReference type="PROSITE" id="PS50893">
    <property type="entry name" value="ABC_TRANSPORTER_2"/>
    <property type="match status" value="1"/>
</dbReference>
<dbReference type="PANTHER" id="PTHR24220:SF659">
    <property type="entry name" value="TRANSPORTER, PUTATIVE-RELATED"/>
    <property type="match status" value="1"/>
</dbReference>
<protein>
    <submittedName>
        <fullName evidence="8">ABC transporter</fullName>
    </submittedName>
</protein>
<evidence type="ECO:0000256" key="5">
    <source>
        <dbReference type="ARBA" id="ARBA00022967"/>
    </source>
</evidence>
<evidence type="ECO:0000256" key="2">
    <source>
        <dbReference type="ARBA" id="ARBA00022519"/>
    </source>
</evidence>
<organism evidence="8 9">
    <name type="scientific">Methyloceanibacter methanicus</name>
    <dbReference type="NCBI Taxonomy" id="1774968"/>
    <lineage>
        <taxon>Bacteria</taxon>
        <taxon>Pseudomonadati</taxon>
        <taxon>Pseudomonadota</taxon>
        <taxon>Alphaproteobacteria</taxon>
        <taxon>Hyphomicrobiales</taxon>
        <taxon>Hyphomicrobiaceae</taxon>
        <taxon>Methyloceanibacter</taxon>
    </lineage>
</organism>
<gene>
    <name evidence="8" type="ORF">AUC68_15230</name>
</gene>
<accession>A0A1E3W444</accession>
<dbReference type="SUPFAM" id="SSF52540">
    <property type="entry name" value="P-loop containing nucleoside triphosphate hydrolases"/>
    <property type="match status" value="1"/>
</dbReference>
<evidence type="ECO:0000259" key="7">
    <source>
        <dbReference type="PROSITE" id="PS50893"/>
    </source>
</evidence>
<evidence type="ECO:0000313" key="8">
    <source>
        <dbReference type="EMBL" id="ODS00585.1"/>
    </source>
</evidence>
<dbReference type="InterPro" id="IPR015854">
    <property type="entry name" value="ABC_transpr_LolD-like"/>
</dbReference>
<comment type="similarity">
    <text evidence="6">Belongs to the ABC transporter superfamily. Macrolide exporter (TC 3.A.1.122) family.</text>
</comment>
<dbReference type="AlphaFoldDB" id="A0A1E3W444"/>
<dbReference type="InterPro" id="IPR017871">
    <property type="entry name" value="ABC_transporter-like_CS"/>
</dbReference>
<keyword evidence="9" id="KW-1185">Reference proteome</keyword>
<dbReference type="PANTHER" id="PTHR24220">
    <property type="entry name" value="IMPORT ATP-BINDING PROTEIN"/>
    <property type="match status" value="1"/>
</dbReference>
<dbReference type="Proteomes" id="UP000094501">
    <property type="component" value="Unassembled WGS sequence"/>
</dbReference>
<evidence type="ECO:0000256" key="6">
    <source>
        <dbReference type="ARBA" id="ARBA00038388"/>
    </source>
</evidence>
<dbReference type="SMART" id="SM00382">
    <property type="entry name" value="AAA"/>
    <property type="match status" value="1"/>
</dbReference>
<keyword evidence="2" id="KW-1003">Cell membrane</keyword>
<feature type="domain" description="ABC transporter" evidence="7">
    <location>
        <begin position="11"/>
        <end position="237"/>
    </location>
</feature>
<sequence>MDQPLKQPHAIELEDVHVTLPSRAGAVAILRGIDLDVSLGEAVAVIGPSGSGKSTLLMVTAGLERATSGRVTVAGTDLGTLDEDGLARLRAERIGIVFQSFHLVPTMTAIENVALPMEFLGKDDAMDVARDALEEVGLSHRLSHFPGQLSGGEQQRVAIARALSTRPTLILADEPTGNLDLSTGAHVMDLLFALKERTGATLLLITHDHELATRCDRIVSVADGRIVDDGVEARASAS</sequence>
<keyword evidence="2" id="KW-0997">Cell inner membrane</keyword>
<dbReference type="RefSeq" id="WP_069436484.1">
    <property type="nucleotide sequence ID" value="NZ_LPWG01000005.1"/>
</dbReference>